<reference evidence="2" key="1">
    <citation type="submission" date="2021-03" db="EMBL/GenBank/DDBJ databases">
        <authorList>
            <person name="Tagirdzhanova G."/>
        </authorList>
    </citation>
    <scope>NUCLEOTIDE SEQUENCE</scope>
</reference>
<keyword evidence="3" id="KW-1185">Reference proteome</keyword>
<accession>A0A8H3FMW9</accession>
<comment type="caution">
    <text evidence="2">The sequence shown here is derived from an EMBL/GenBank/DDBJ whole genome shotgun (WGS) entry which is preliminary data.</text>
</comment>
<feature type="signal peptide" evidence="1">
    <location>
        <begin position="1"/>
        <end position="24"/>
    </location>
</feature>
<evidence type="ECO:0000313" key="3">
    <source>
        <dbReference type="Proteomes" id="UP000664534"/>
    </source>
</evidence>
<name>A0A8H3FMW9_9LECA</name>
<gene>
    <name evidence="2" type="ORF">IMSHALPRED_007026</name>
</gene>
<sequence>MPKTFRNMIHSLFVLASLPLYALAGPSGCHFKGIKTFEIVSLVMSIWLMNSIADDIGQPCTFATDNDYVRAARYWCSLNASKGVTAKNQIWFPGQGNTAWLGMTDSKGRKIAMWGNLNVDKKAKGTVVLDYDMCVDLMLMIKNGNSNAISGGCGLYGGWLPYGGNSGIYNSAATSAGVFQGICVTV</sequence>
<dbReference type="AlphaFoldDB" id="A0A8H3FMW9"/>
<organism evidence="2 3">
    <name type="scientific">Imshaugia aleurites</name>
    <dbReference type="NCBI Taxonomy" id="172621"/>
    <lineage>
        <taxon>Eukaryota</taxon>
        <taxon>Fungi</taxon>
        <taxon>Dikarya</taxon>
        <taxon>Ascomycota</taxon>
        <taxon>Pezizomycotina</taxon>
        <taxon>Lecanoromycetes</taxon>
        <taxon>OSLEUM clade</taxon>
        <taxon>Lecanoromycetidae</taxon>
        <taxon>Lecanorales</taxon>
        <taxon>Lecanorineae</taxon>
        <taxon>Parmeliaceae</taxon>
        <taxon>Imshaugia</taxon>
    </lineage>
</organism>
<feature type="chain" id="PRO_5034953829" evidence="1">
    <location>
        <begin position="25"/>
        <end position="186"/>
    </location>
</feature>
<dbReference type="EMBL" id="CAJPDT010000044">
    <property type="protein sequence ID" value="CAF9926730.1"/>
    <property type="molecule type" value="Genomic_DNA"/>
</dbReference>
<evidence type="ECO:0000256" key="1">
    <source>
        <dbReference type="SAM" id="SignalP"/>
    </source>
</evidence>
<keyword evidence="1" id="KW-0732">Signal</keyword>
<proteinExistence type="predicted"/>
<protein>
    <submittedName>
        <fullName evidence="2">Uncharacterized protein</fullName>
    </submittedName>
</protein>
<dbReference type="Proteomes" id="UP000664534">
    <property type="component" value="Unassembled WGS sequence"/>
</dbReference>
<evidence type="ECO:0000313" key="2">
    <source>
        <dbReference type="EMBL" id="CAF9926730.1"/>
    </source>
</evidence>